<keyword evidence="4" id="KW-1185">Reference proteome</keyword>
<sequence>SSISVSPSPISVSPSPISVSPSSISVSPSPISVSPSSISGVHTHSIEDIKTTAEAVPTTTTTVETPDGSVIPTSTVIILVVCLLNGFLLGTGAVFICMRFRKRCVTCTKPGADNTAVELQDNNMNSQAQYDNIQQHDVYDEILVRDPSVIENLNYTNEVANPGADYLALEPEKDYETLEPENNNINVGTTDAEYTALEHNN</sequence>
<evidence type="ECO:0000313" key="3">
    <source>
        <dbReference type="EMBL" id="CAH1788586.1"/>
    </source>
</evidence>
<feature type="non-terminal residue" evidence="3">
    <location>
        <position position="201"/>
    </location>
</feature>
<accession>A0A8S4P5N5</accession>
<organism evidence="3 4">
    <name type="scientific">Owenia fusiformis</name>
    <name type="common">Polychaete worm</name>
    <dbReference type="NCBI Taxonomy" id="6347"/>
    <lineage>
        <taxon>Eukaryota</taxon>
        <taxon>Metazoa</taxon>
        <taxon>Spiralia</taxon>
        <taxon>Lophotrochozoa</taxon>
        <taxon>Annelida</taxon>
        <taxon>Polychaeta</taxon>
        <taxon>Sedentaria</taxon>
        <taxon>Canalipalpata</taxon>
        <taxon>Sabellida</taxon>
        <taxon>Oweniida</taxon>
        <taxon>Oweniidae</taxon>
        <taxon>Owenia</taxon>
    </lineage>
</organism>
<proteinExistence type="predicted"/>
<name>A0A8S4P5N5_OWEFU</name>
<keyword evidence="2" id="KW-0472">Membrane</keyword>
<dbReference type="Proteomes" id="UP000749559">
    <property type="component" value="Unassembled WGS sequence"/>
</dbReference>
<protein>
    <submittedName>
        <fullName evidence="3">Uncharacterized protein</fullName>
    </submittedName>
</protein>
<feature type="transmembrane region" description="Helical" evidence="2">
    <location>
        <begin position="76"/>
        <end position="96"/>
    </location>
</feature>
<keyword evidence="2" id="KW-1133">Transmembrane helix</keyword>
<keyword evidence="2" id="KW-0812">Transmembrane</keyword>
<dbReference type="AlphaFoldDB" id="A0A8S4P5N5"/>
<evidence type="ECO:0000256" key="1">
    <source>
        <dbReference type="SAM" id="MobiDB-lite"/>
    </source>
</evidence>
<gene>
    <name evidence="3" type="ORF">OFUS_LOCUS14083</name>
</gene>
<dbReference type="EMBL" id="CAIIXF020000007">
    <property type="protein sequence ID" value="CAH1788586.1"/>
    <property type="molecule type" value="Genomic_DNA"/>
</dbReference>
<feature type="region of interest" description="Disordered" evidence="1">
    <location>
        <begin position="1"/>
        <end position="24"/>
    </location>
</feature>
<comment type="caution">
    <text evidence="3">The sequence shown here is derived from an EMBL/GenBank/DDBJ whole genome shotgun (WGS) entry which is preliminary data.</text>
</comment>
<evidence type="ECO:0000313" key="4">
    <source>
        <dbReference type="Proteomes" id="UP000749559"/>
    </source>
</evidence>
<evidence type="ECO:0000256" key="2">
    <source>
        <dbReference type="SAM" id="Phobius"/>
    </source>
</evidence>
<reference evidence="3" key="1">
    <citation type="submission" date="2022-03" db="EMBL/GenBank/DDBJ databases">
        <authorList>
            <person name="Martin C."/>
        </authorList>
    </citation>
    <scope>NUCLEOTIDE SEQUENCE</scope>
</reference>